<proteinExistence type="predicted"/>
<organism evidence="2 3">
    <name type="scientific">Dinghuibacter silviterrae</name>
    <dbReference type="NCBI Taxonomy" id="1539049"/>
    <lineage>
        <taxon>Bacteria</taxon>
        <taxon>Pseudomonadati</taxon>
        <taxon>Bacteroidota</taxon>
        <taxon>Chitinophagia</taxon>
        <taxon>Chitinophagales</taxon>
        <taxon>Chitinophagaceae</taxon>
        <taxon>Dinghuibacter</taxon>
    </lineage>
</organism>
<comment type="caution">
    <text evidence="2">The sequence shown here is derived from an EMBL/GenBank/DDBJ whole genome shotgun (WGS) entry which is preliminary data.</text>
</comment>
<evidence type="ECO:0000259" key="1">
    <source>
        <dbReference type="Pfam" id="PF03460"/>
    </source>
</evidence>
<accession>A0A4R8DS06</accession>
<dbReference type="OrthoDB" id="9758182at2"/>
<dbReference type="InterPro" id="IPR005117">
    <property type="entry name" value="NiRdtase/SiRdtase_haem-b_fer"/>
</dbReference>
<dbReference type="EMBL" id="SODV01000001">
    <property type="protein sequence ID" value="TDX01010.1"/>
    <property type="molecule type" value="Genomic_DNA"/>
</dbReference>
<feature type="domain" description="Nitrite/Sulfite reductase ferredoxin-like" evidence="1">
    <location>
        <begin position="6"/>
        <end position="61"/>
    </location>
</feature>
<reference evidence="2 3" key="1">
    <citation type="submission" date="2019-03" db="EMBL/GenBank/DDBJ databases">
        <title>Genomic Encyclopedia of Type Strains, Phase IV (KMG-IV): sequencing the most valuable type-strain genomes for metagenomic binning, comparative biology and taxonomic classification.</title>
        <authorList>
            <person name="Goeker M."/>
        </authorList>
    </citation>
    <scope>NUCLEOTIDE SEQUENCE [LARGE SCALE GENOMIC DNA]</scope>
    <source>
        <strain evidence="2 3">DSM 100059</strain>
    </source>
</reference>
<dbReference type="GO" id="GO:0016491">
    <property type="term" value="F:oxidoreductase activity"/>
    <property type="evidence" value="ECO:0007669"/>
    <property type="project" value="InterPro"/>
</dbReference>
<name>A0A4R8DS06_9BACT</name>
<sequence length="462" mass="52585">MIRRQHIVKVNLPGGVVPAGLLLAIAEAAGAGGEARFGSRQQLFLEVRPERLDSLTRSLTEAGAFFEVDADEYPNIMSSYVSENILHSAGWTRESVYKDILDAFDAPPRVKVNICDPGQNLVPIHTGHLNFVASTVGNYWHLLVRYPGTERVWEWPSLVYSGNIARLCKVLEEALPGSADLEARYATIMESEQWLPQPAPDPLAVPEFALPYYEGFNRYAQGLWLGVYRRDERFPLSFLRDACQLALGTKVAQFFVTPWKSLVIKGIAPRDRKGWDILLGRYLINVRHALNELCWQSEDLSEEGLTLKNFLVRQFDKEDVRTWGLCFAVQVQQGSAPFASILVRKRPNTSANQRKALDRYDILYARDFNPHEREYVLFRKEIEKEHLTPYLVSLCKYYYELRSGEGDIAHHVYGERRVDTVEVEMVYQCKHCLTITEPEGTCPVCEADATDFVRVPKPMPVG</sequence>
<dbReference type="Pfam" id="PF03460">
    <property type="entry name" value="NIR_SIR_ferr"/>
    <property type="match status" value="1"/>
</dbReference>
<protein>
    <submittedName>
        <fullName evidence="2">Nitrite/sulfite reductase ferredoxin-like protein</fullName>
    </submittedName>
</protein>
<evidence type="ECO:0000313" key="2">
    <source>
        <dbReference type="EMBL" id="TDX01010.1"/>
    </source>
</evidence>
<dbReference type="Proteomes" id="UP000294498">
    <property type="component" value="Unassembled WGS sequence"/>
</dbReference>
<evidence type="ECO:0000313" key="3">
    <source>
        <dbReference type="Proteomes" id="UP000294498"/>
    </source>
</evidence>
<dbReference type="RefSeq" id="WP_133993195.1">
    <property type="nucleotide sequence ID" value="NZ_SODV01000001.1"/>
</dbReference>
<gene>
    <name evidence="2" type="ORF">EDB95_2041</name>
</gene>
<dbReference type="AlphaFoldDB" id="A0A4R8DS06"/>
<keyword evidence="3" id="KW-1185">Reference proteome</keyword>